<evidence type="ECO:0000313" key="3">
    <source>
        <dbReference type="Proteomes" id="UP001519295"/>
    </source>
</evidence>
<dbReference type="InterPro" id="IPR036465">
    <property type="entry name" value="vWFA_dom_sf"/>
</dbReference>
<feature type="domain" description="VWFA" evidence="1">
    <location>
        <begin position="126"/>
        <end position="286"/>
    </location>
</feature>
<accession>A0ABS4VNB9</accession>
<evidence type="ECO:0000313" key="2">
    <source>
        <dbReference type="EMBL" id="MBP2365413.1"/>
    </source>
</evidence>
<reference evidence="2 3" key="1">
    <citation type="submission" date="2021-03" db="EMBL/GenBank/DDBJ databases">
        <title>Sequencing the genomes of 1000 actinobacteria strains.</title>
        <authorList>
            <person name="Klenk H.-P."/>
        </authorList>
    </citation>
    <scope>NUCLEOTIDE SEQUENCE [LARGE SCALE GENOMIC DNA]</scope>
    <source>
        <strain evidence="2 3">DSM 45256</strain>
    </source>
</reference>
<proteinExistence type="predicted"/>
<dbReference type="Pfam" id="PF13519">
    <property type="entry name" value="VWA_2"/>
    <property type="match status" value="1"/>
</dbReference>
<dbReference type="EMBL" id="JAGINU010000001">
    <property type="protein sequence ID" value="MBP2365413.1"/>
    <property type="molecule type" value="Genomic_DNA"/>
</dbReference>
<dbReference type="RefSeq" id="WP_307862224.1">
    <property type="nucleotide sequence ID" value="NZ_JAGINU010000001.1"/>
</dbReference>
<dbReference type="SUPFAM" id="SSF53300">
    <property type="entry name" value="vWA-like"/>
    <property type="match status" value="1"/>
</dbReference>
<sequence>MSRSSLAGHQGFAEISPELGVLDVDAFDAALAERSDETLELLVEMSRATDEKLRTAARRLAGRVVLDIGRSGRVTRRGIGRLHSVPADRGGDLDLDSSLGAVAEARAARRPVGLDELTARTWARPALALCLVVDASGSMGGDRLATAALTAAACAFRAPGDHAVLSFAAQPQVLRDMSSAQPAAAVVDRVLGLRGHGVTALAAALRTAAAQLERTRAERRIVVLLSDCRATDDQDPVPVARRIPELIVLAPAADHEQAAELATRSGARWAPIEGPSDAPAVLLSLLGAGP</sequence>
<gene>
    <name evidence="2" type="ORF">JOF36_001109</name>
</gene>
<dbReference type="InterPro" id="IPR002035">
    <property type="entry name" value="VWF_A"/>
</dbReference>
<evidence type="ECO:0000259" key="1">
    <source>
        <dbReference type="SMART" id="SM00327"/>
    </source>
</evidence>
<name>A0ABS4VNB9_9PSEU</name>
<organism evidence="2 3">
    <name type="scientific">Pseudonocardia parietis</name>
    <dbReference type="NCBI Taxonomy" id="570936"/>
    <lineage>
        <taxon>Bacteria</taxon>
        <taxon>Bacillati</taxon>
        <taxon>Actinomycetota</taxon>
        <taxon>Actinomycetes</taxon>
        <taxon>Pseudonocardiales</taxon>
        <taxon>Pseudonocardiaceae</taxon>
        <taxon>Pseudonocardia</taxon>
    </lineage>
</organism>
<dbReference type="SMART" id="SM00327">
    <property type="entry name" value="VWA"/>
    <property type="match status" value="1"/>
</dbReference>
<keyword evidence="3" id="KW-1185">Reference proteome</keyword>
<dbReference type="Gene3D" id="3.40.50.410">
    <property type="entry name" value="von Willebrand factor, type A domain"/>
    <property type="match status" value="1"/>
</dbReference>
<dbReference type="Proteomes" id="UP001519295">
    <property type="component" value="Unassembled WGS sequence"/>
</dbReference>
<protein>
    <submittedName>
        <fullName evidence="2">Mg-chelatase subunit ChlD</fullName>
    </submittedName>
</protein>
<comment type="caution">
    <text evidence="2">The sequence shown here is derived from an EMBL/GenBank/DDBJ whole genome shotgun (WGS) entry which is preliminary data.</text>
</comment>